<evidence type="ECO:0000256" key="1">
    <source>
        <dbReference type="SAM" id="SignalP"/>
    </source>
</evidence>
<organism evidence="2 3">
    <name type="scientific">Stenotrophomonas pictorum JCM 9942</name>
    <dbReference type="NCBI Taxonomy" id="1236960"/>
    <lineage>
        <taxon>Bacteria</taxon>
        <taxon>Pseudomonadati</taxon>
        <taxon>Pseudomonadota</taxon>
        <taxon>Gammaproteobacteria</taxon>
        <taxon>Lysobacterales</taxon>
        <taxon>Lysobacteraceae</taxon>
        <taxon>Stenotrophomonas</taxon>
    </lineage>
</organism>
<reference evidence="2 3" key="1">
    <citation type="submission" date="2015-10" db="EMBL/GenBank/DDBJ databases">
        <title>Genome sequencing and analysis of members of genus Stenotrophomonas.</title>
        <authorList>
            <person name="Patil P.P."/>
            <person name="Midha S."/>
            <person name="Patil P.B."/>
        </authorList>
    </citation>
    <scope>NUCLEOTIDE SEQUENCE [LARGE SCALE GENOMIC DNA]</scope>
    <source>
        <strain evidence="2 3">JCM 9942</strain>
    </source>
</reference>
<name>A0A0R0A3G5_9GAMM</name>
<feature type="chain" id="PRO_5006390217" description="Secreted protein" evidence="1">
    <location>
        <begin position="22"/>
        <end position="154"/>
    </location>
</feature>
<keyword evidence="1" id="KW-0732">Signal</keyword>
<sequence>MKTVRTVCAALLLAAAATASAQQTAQCPLLPADSGLHWEQQAQSDFIVCKATTPDGRTVLNMMLTARDPGIALTRALRAEKGTFGGEALHWYKMDMGGRDLPGLESRRITVVKLDKKRYAQIWIEAADGGELASLQTLTQALNLNSPALAGSGN</sequence>
<dbReference type="AlphaFoldDB" id="A0A0R0A3G5"/>
<evidence type="ECO:0008006" key="4">
    <source>
        <dbReference type="Google" id="ProtNLM"/>
    </source>
</evidence>
<feature type="signal peptide" evidence="1">
    <location>
        <begin position="1"/>
        <end position="21"/>
    </location>
</feature>
<proteinExistence type="predicted"/>
<dbReference type="RefSeq" id="WP_054660425.1">
    <property type="nucleotide sequence ID" value="NZ_BAZI01000380.1"/>
</dbReference>
<dbReference type="OrthoDB" id="5988253at2"/>
<comment type="caution">
    <text evidence="2">The sequence shown here is derived from an EMBL/GenBank/DDBJ whole genome shotgun (WGS) entry which is preliminary data.</text>
</comment>
<dbReference type="EMBL" id="LLXS01000044">
    <property type="protein sequence ID" value="KRG39679.1"/>
    <property type="molecule type" value="Genomic_DNA"/>
</dbReference>
<evidence type="ECO:0000313" key="2">
    <source>
        <dbReference type="EMBL" id="KRG39679.1"/>
    </source>
</evidence>
<accession>A0A0R0A3G5</accession>
<keyword evidence="3" id="KW-1185">Reference proteome</keyword>
<gene>
    <name evidence="2" type="ORF">ARC78_14475</name>
</gene>
<dbReference type="Proteomes" id="UP000050836">
    <property type="component" value="Unassembled WGS sequence"/>
</dbReference>
<protein>
    <recommendedName>
        <fullName evidence="4">Secreted protein</fullName>
    </recommendedName>
</protein>
<evidence type="ECO:0000313" key="3">
    <source>
        <dbReference type="Proteomes" id="UP000050836"/>
    </source>
</evidence>